<keyword evidence="2" id="KW-1185">Reference proteome</keyword>
<name>A0ABS8SKM3_DATST</name>
<evidence type="ECO:0000313" key="1">
    <source>
        <dbReference type="EMBL" id="MCD7459473.1"/>
    </source>
</evidence>
<feature type="non-terminal residue" evidence="1">
    <location>
        <position position="1"/>
    </location>
</feature>
<evidence type="ECO:0000313" key="2">
    <source>
        <dbReference type="Proteomes" id="UP000823775"/>
    </source>
</evidence>
<organism evidence="1 2">
    <name type="scientific">Datura stramonium</name>
    <name type="common">Jimsonweed</name>
    <name type="synonym">Common thornapple</name>
    <dbReference type="NCBI Taxonomy" id="4076"/>
    <lineage>
        <taxon>Eukaryota</taxon>
        <taxon>Viridiplantae</taxon>
        <taxon>Streptophyta</taxon>
        <taxon>Embryophyta</taxon>
        <taxon>Tracheophyta</taxon>
        <taxon>Spermatophyta</taxon>
        <taxon>Magnoliopsida</taxon>
        <taxon>eudicotyledons</taxon>
        <taxon>Gunneridae</taxon>
        <taxon>Pentapetalae</taxon>
        <taxon>asterids</taxon>
        <taxon>lamiids</taxon>
        <taxon>Solanales</taxon>
        <taxon>Solanaceae</taxon>
        <taxon>Solanoideae</taxon>
        <taxon>Datureae</taxon>
        <taxon>Datura</taxon>
    </lineage>
</organism>
<protein>
    <submittedName>
        <fullName evidence="1">Uncharacterized protein</fullName>
    </submittedName>
</protein>
<dbReference type="EMBL" id="JACEIK010000585">
    <property type="protein sequence ID" value="MCD7459473.1"/>
    <property type="molecule type" value="Genomic_DNA"/>
</dbReference>
<dbReference type="Proteomes" id="UP000823775">
    <property type="component" value="Unassembled WGS sequence"/>
</dbReference>
<gene>
    <name evidence="1" type="ORF">HAX54_040963</name>
</gene>
<comment type="caution">
    <text evidence="1">The sequence shown here is derived from an EMBL/GenBank/DDBJ whole genome shotgun (WGS) entry which is preliminary data.</text>
</comment>
<feature type="non-terminal residue" evidence="1">
    <location>
        <position position="72"/>
    </location>
</feature>
<accession>A0ABS8SKM3</accession>
<sequence length="72" mass="8337">HGRSNLTVKPSFVVRLTEEQRSEVLLRAERAQQNRQAKRDDIYGEHIDLDEIVFTREIVPLPPPANAKFDII</sequence>
<reference evidence="1 2" key="1">
    <citation type="journal article" date="2021" name="BMC Genomics">
        <title>Datura genome reveals duplications of psychoactive alkaloid biosynthetic genes and high mutation rate following tissue culture.</title>
        <authorList>
            <person name="Rajewski A."/>
            <person name="Carter-House D."/>
            <person name="Stajich J."/>
            <person name="Litt A."/>
        </authorList>
    </citation>
    <scope>NUCLEOTIDE SEQUENCE [LARGE SCALE GENOMIC DNA]</scope>
    <source>
        <strain evidence="1">AR-01</strain>
    </source>
</reference>
<proteinExistence type="predicted"/>